<dbReference type="RefSeq" id="WP_245095161.1">
    <property type="nucleotide sequence ID" value="NZ_CP095053.1"/>
</dbReference>
<evidence type="ECO:0000313" key="4">
    <source>
        <dbReference type="Proteomes" id="UP000829925"/>
    </source>
</evidence>
<name>A0A8T9SVP0_9BACT</name>
<keyword evidence="2" id="KW-1133">Transmembrane helix</keyword>
<dbReference type="KEGG" id="haei:MUN82_03900"/>
<dbReference type="AlphaFoldDB" id="A0A8T9SVP0"/>
<feature type="transmembrane region" description="Helical" evidence="2">
    <location>
        <begin position="329"/>
        <end position="350"/>
    </location>
</feature>
<evidence type="ECO:0000313" key="3">
    <source>
        <dbReference type="EMBL" id="UOR06242.1"/>
    </source>
</evidence>
<evidence type="ECO:0000256" key="2">
    <source>
        <dbReference type="SAM" id="Phobius"/>
    </source>
</evidence>
<sequence length="1057" mass="116030">MADQTEKVLFEIRLDDEQYKQETKLIRESLVALVLDIDKTKAQQKQLNEQRKLGAITDAEYAKKAVELRQQLRAQQADQRELEKGLVTLDKVYNSAAGSIDQLKARSAELTTQYNAMAKAGRLNTEEGKALTAELGEVNAELLKGGQVVNDNRRNVGNYTASFKAGLEPLIVELAKVRAQMQGLDQSSEAFDGLKRRAIGFETAAIRAGAQAGLSFEQAEAKIKDYGAQIQPVVENLVRLEQEQEKIEEGSEAYRKIGFQIAALGKELEQAPADTKKLSTALVEAAGNTDLLGGSVQKATELQQGYTRAQELARIAMGTSTGAAKALRIALIATGLGAFLVLVGTLFAYFTQTAEGGKILETVLARIGATVDVLTDRIGNFGKAVAQFFSGDFEASAETARQSFAGIGDEIERETKLAGDLSKARQQLERDEINNIDTNKKLLNQVERLKNIRDNEFNSLQVRKKANEDAYKIELEREKTLADLAARRVEILRQEIERRGGMTKATNDQLKTFKEAQNELADIQEDAAGKQNELITNRYQLDKEGQDAAKERAKAAADAAKKREEEALKRRREAIQLELVALDQQLKATTEGSDEELAILEKKLAKQRQLELTAKDLTIGQKKIIDAKYEADRDALVVEQNRKRINLALQEEANNIAARLVAVKRGSDEELRLQQQVIEKQRQQQLAAISERASADDRAAQERLINAQAEAQQTDLIYQNRAGAVNAFYLQERNALEQARAQGLVTEQQYSDALFQQELGRLTAQLEVAKRYGQDTAEIEQQITELRIQNIDRVTAKDREAKLQQLNSAIAFGEQLGQLFADTMSETGAQLQDFAAKALVLILDTISKAVIAAQVKIITEALASPESVATFGVAGFVKAGLIIAGLTAATAGLKASLTKSTPKQFAEGGVVHGPSHAQGGIPMYHRSGRYVGEMEGEEIILTRNVYRTPALRAAASAINVAAGGKPFAQNLQQMVAIPRHYAEGGVVRYDPATMDPMRAGTNNVQVIQQPIDYDLLAAKLAPAFVAGVRALPPQTIEPTQFKRLAENERRTQLTSDN</sequence>
<organism evidence="3 4">
    <name type="scientific">Hymenobacter aerilatus</name>
    <dbReference type="NCBI Taxonomy" id="2932251"/>
    <lineage>
        <taxon>Bacteria</taxon>
        <taxon>Pseudomonadati</taxon>
        <taxon>Bacteroidota</taxon>
        <taxon>Cytophagia</taxon>
        <taxon>Cytophagales</taxon>
        <taxon>Hymenobacteraceae</taxon>
        <taxon>Hymenobacter</taxon>
    </lineage>
</organism>
<gene>
    <name evidence="3" type="ORF">MUN82_03900</name>
</gene>
<feature type="coiled-coil region" evidence="1">
    <location>
        <begin position="30"/>
        <end position="120"/>
    </location>
</feature>
<dbReference type="Proteomes" id="UP000829925">
    <property type="component" value="Chromosome"/>
</dbReference>
<evidence type="ECO:0000256" key="1">
    <source>
        <dbReference type="SAM" id="Coils"/>
    </source>
</evidence>
<keyword evidence="2" id="KW-0472">Membrane</keyword>
<feature type="coiled-coil region" evidence="1">
    <location>
        <begin position="475"/>
        <end position="585"/>
    </location>
</feature>
<proteinExistence type="predicted"/>
<reference evidence="3 4" key="1">
    <citation type="submission" date="2022-04" db="EMBL/GenBank/DDBJ databases">
        <title>Hymenobacter sp. isolated from the air.</title>
        <authorList>
            <person name="Won M."/>
            <person name="Lee C.-M."/>
            <person name="Woen H.-Y."/>
            <person name="Kwon S.-W."/>
        </authorList>
    </citation>
    <scope>NUCLEOTIDE SEQUENCE [LARGE SCALE GENOMIC DNA]</scope>
    <source>
        <strain evidence="4">5413 J-13</strain>
    </source>
</reference>
<protein>
    <submittedName>
        <fullName evidence="3">Uncharacterized protein</fullName>
    </submittedName>
</protein>
<keyword evidence="2" id="KW-0812">Transmembrane</keyword>
<accession>A0A8T9SVP0</accession>
<keyword evidence="1" id="KW-0175">Coiled coil</keyword>
<keyword evidence="4" id="KW-1185">Reference proteome</keyword>
<dbReference type="EMBL" id="CP095053">
    <property type="protein sequence ID" value="UOR06242.1"/>
    <property type="molecule type" value="Genomic_DNA"/>
</dbReference>